<evidence type="ECO:0000313" key="2">
    <source>
        <dbReference type="EMBL" id="KQL21075.1"/>
    </source>
</evidence>
<comment type="caution">
    <text evidence="2">The sequence shown here is derived from an EMBL/GenBank/DDBJ whole genome shotgun (WGS) entry which is preliminary data.</text>
</comment>
<dbReference type="RefSeq" id="WP_053477798.1">
    <property type="nucleotide sequence ID" value="NZ_JBHLUY010000038.1"/>
</dbReference>
<dbReference type="SUPFAM" id="SSF48452">
    <property type="entry name" value="TPR-like"/>
    <property type="match status" value="1"/>
</dbReference>
<dbReference type="Gene3D" id="1.25.40.10">
    <property type="entry name" value="Tetratricopeptide repeat domain"/>
    <property type="match status" value="1"/>
</dbReference>
<dbReference type="STRING" id="1637975.AN957_22555"/>
<dbReference type="PROSITE" id="PS50005">
    <property type="entry name" value="TPR"/>
    <property type="match status" value="1"/>
</dbReference>
<dbReference type="InterPro" id="IPR011990">
    <property type="entry name" value="TPR-like_helical_dom_sf"/>
</dbReference>
<keyword evidence="1" id="KW-0802">TPR repeat</keyword>
<dbReference type="InterPro" id="IPR018708">
    <property type="entry name" value="DUF2225"/>
</dbReference>
<dbReference type="AlphaFoldDB" id="A0A0Q3VJH3"/>
<name>A0A0Q3VJH3_9BACI</name>
<dbReference type="Pfam" id="PF09986">
    <property type="entry name" value="DUF2225"/>
    <property type="match status" value="1"/>
</dbReference>
<evidence type="ECO:0000256" key="1">
    <source>
        <dbReference type="PROSITE-ProRule" id="PRU00339"/>
    </source>
</evidence>
<evidence type="ECO:0000313" key="3">
    <source>
        <dbReference type="Proteomes" id="UP000050996"/>
    </source>
</evidence>
<organism evidence="2 3">
    <name type="scientific">Cytobacillus solani</name>
    <dbReference type="NCBI Taxonomy" id="1637975"/>
    <lineage>
        <taxon>Bacteria</taxon>
        <taxon>Bacillati</taxon>
        <taxon>Bacillota</taxon>
        <taxon>Bacilli</taxon>
        <taxon>Bacillales</taxon>
        <taxon>Bacillaceae</taxon>
        <taxon>Cytobacillus</taxon>
    </lineage>
</organism>
<accession>A0A0Q3VJH3</accession>
<sequence length="236" mass="27791">MTQIEPIYDKKCECRMCKKTFTTKKLRSRFIKVTSYDTDFCPIYASDEINPILYHVNVCPHCGFSSTDDFTPYFPQGAVEEIHSKVCSQWVPHDFGQKRRVSDAIKTYKLAIYCSLLKKEKQIVVAGTYMRLAWLYRLLENTDQEKRFMKLAMDAYLQSYMEDDFKGTQVSEVRILYLIGELARRTHQTDQAVKYFSKVIEQQNRTVESGIIDMAKERWYDIREEQKSAKLTENIS</sequence>
<evidence type="ECO:0008006" key="4">
    <source>
        <dbReference type="Google" id="ProtNLM"/>
    </source>
</evidence>
<gene>
    <name evidence="2" type="ORF">AN957_22555</name>
</gene>
<dbReference type="InterPro" id="IPR019734">
    <property type="entry name" value="TPR_rpt"/>
</dbReference>
<dbReference type="PATRIC" id="fig|1637975.4.peg.4506"/>
<feature type="repeat" description="TPR" evidence="1">
    <location>
        <begin position="173"/>
        <end position="206"/>
    </location>
</feature>
<dbReference type="EMBL" id="LJIX01000006">
    <property type="protein sequence ID" value="KQL21075.1"/>
    <property type="molecule type" value="Genomic_DNA"/>
</dbReference>
<reference evidence="2 3" key="1">
    <citation type="submission" date="2015-09" db="EMBL/GenBank/DDBJ databases">
        <title>Genome sequencing project for genomic taxonomy and phylogenomics of Bacillus-like bacteria.</title>
        <authorList>
            <person name="Liu B."/>
            <person name="Wang J."/>
            <person name="Zhu Y."/>
            <person name="Liu G."/>
            <person name="Chen Q."/>
            <person name="Chen Z."/>
            <person name="Lan J."/>
            <person name="Che J."/>
            <person name="Ge C."/>
            <person name="Shi H."/>
            <person name="Pan Z."/>
            <person name="Liu X."/>
        </authorList>
    </citation>
    <scope>NUCLEOTIDE SEQUENCE [LARGE SCALE GENOMIC DNA]</scope>
    <source>
        <strain evidence="2 3">FJAT-18043</strain>
    </source>
</reference>
<dbReference type="Proteomes" id="UP000050996">
    <property type="component" value="Unassembled WGS sequence"/>
</dbReference>
<protein>
    <recommendedName>
        <fullName evidence="4">DUF2225 domain-containing protein</fullName>
    </recommendedName>
</protein>
<proteinExistence type="predicted"/>
<keyword evidence="3" id="KW-1185">Reference proteome</keyword>